<gene>
    <name evidence="1" type="ORF">E1J38_010475</name>
</gene>
<dbReference type="Proteomes" id="UP000295814">
    <property type="component" value="Unassembled WGS sequence"/>
</dbReference>
<evidence type="ECO:0000313" key="2">
    <source>
        <dbReference type="Proteomes" id="UP000295814"/>
    </source>
</evidence>
<dbReference type="AlphaFoldDB" id="A0A562YCU8"/>
<protein>
    <submittedName>
        <fullName evidence="1">Uncharacterized protein</fullName>
    </submittedName>
</protein>
<comment type="caution">
    <text evidence="1">The sequence shown here is derived from an EMBL/GenBank/DDBJ whole genome shotgun (WGS) entry which is preliminary data.</text>
</comment>
<dbReference type="EMBL" id="SMZJ02000005">
    <property type="protein sequence ID" value="TWO32239.1"/>
    <property type="molecule type" value="Genomic_DNA"/>
</dbReference>
<evidence type="ECO:0000313" key="1">
    <source>
        <dbReference type="EMBL" id="TWO32239.1"/>
    </source>
</evidence>
<organism evidence="1 2">
    <name type="scientific">Seonamhaeicola sediminis</name>
    <dbReference type="NCBI Taxonomy" id="2528206"/>
    <lineage>
        <taxon>Bacteria</taxon>
        <taxon>Pseudomonadati</taxon>
        <taxon>Bacteroidota</taxon>
        <taxon>Flavobacteriia</taxon>
        <taxon>Flavobacteriales</taxon>
        <taxon>Flavobacteriaceae</taxon>
    </lineage>
</organism>
<keyword evidence="2" id="KW-1185">Reference proteome</keyword>
<dbReference type="OrthoDB" id="1419665at2"/>
<proteinExistence type="predicted"/>
<name>A0A562YCU8_9FLAO</name>
<accession>A0A562YCU8</accession>
<sequence length="252" mass="28964">MKKNYFYPLLFFVFLSATKQLIKKNSWNFRDYDKIEYDFLMSASNEVNYLNQKNGVKVSANLIVDVLDSTYANVILINKKLIEKVNDSVTTFDEIQLKDDVIFEKYTNQGKIEGEISEEAAAMKDILFPVLSKELEIGESITENFKIPFDLGNNIIELDVEHNISKTKSEIGINTYSAKINSIKHALEHPNIDSMTVYIKGNSNFQFDNNKGVFLNQQIDLAFYVKGKLGENELSDILTFKINQDIKLRNLE</sequence>
<dbReference type="RefSeq" id="WP_133356499.1">
    <property type="nucleotide sequence ID" value="NZ_SMZJ02000005.1"/>
</dbReference>
<reference evidence="1 2" key="1">
    <citation type="submission" date="2019-07" db="EMBL/GenBank/DDBJ databases">
        <title>Seonamhaeicola sp. W255 draft genome.</title>
        <authorList>
            <person name="Zhang X.-Y."/>
            <person name="Zhang R."/>
            <person name="Zhong Y.-L."/>
            <person name="Du Z.-J."/>
        </authorList>
    </citation>
    <scope>NUCLEOTIDE SEQUENCE [LARGE SCALE GENOMIC DNA]</scope>
    <source>
        <strain evidence="1 2">W255</strain>
    </source>
</reference>